<sequence length="375" mass="42241">MQDRKANPFLVISVSVLWCCMTTKGNSTASPKELPKFEGEVSKRESGQDLSQVDGLQVMLKKHTFLETVDLSYFLRKANQSTCKMTWPVQNATRDLSESGPTLTGRKVMLRSHGLPLSDSEPGNMKEPDYDEISFTDDTIKRPYPRTSRYRVLQYGNGEWEVKSHVPLEDVMNVLSCLEQQKLKTVGSSLGMQNVAEMSDFPFSNVRRTPEKTVASSDSIYGSKFPELLRTDTFPGGGSGMLPPDSIYTTDLSKVKLRPNTKYDEMDFIPPNSFIDSIYADDFSDISKEHGSPYHKMTHKKPKPHSKPSFYYQHCKVYVDVWLEETLHAVLFVQHAIRVLPNAIHVLLNAIHVLLDAIHAESAPPIVSNAPHAVY</sequence>
<reference evidence="3" key="1">
    <citation type="submission" date="2020-11" db="EMBL/GenBank/DDBJ databases">
        <authorList>
            <person name="Tran Van P."/>
        </authorList>
    </citation>
    <scope>NUCLEOTIDE SEQUENCE</scope>
</reference>
<dbReference type="EMBL" id="OB660426">
    <property type="protein sequence ID" value="CAD7224729.1"/>
    <property type="molecule type" value="Genomic_DNA"/>
</dbReference>
<gene>
    <name evidence="3" type="ORF">CTOB1V02_LOCUS2682</name>
</gene>
<accession>A0A7R8W4H0</accession>
<proteinExistence type="predicted"/>
<feature type="signal peptide" evidence="2">
    <location>
        <begin position="1"/>
        <end position="25"/>
    </location>
</feature>
<organism evidence="3">
    <name type="scientific">Cyprideis torosa</name>
    <dbReference type="NCBI Taxonomy" id="163714"/>
    <lineage>
        <taxon>Eukaryota</taxon>
        <taxon>Metazoa</taxon>
        <taxon>Ecdysozoa</taxon>
        <taxon>Arthropoda</taxon>
        <taxon>Crustacea</taxon>
        <taxon>Oligostraca</taxon>
        <taxon>Ostracoda</taxon>
        <taxon>Podocopa</taxon>
        <taxon>Podocopida</taxon>
        <taxon>Cytherocopina</taxon>
        <taxon>Cytheroidea</taxon>
        <taxon>Cytherideidae</taxon>
        <taxon>Cyprideis</taxon>
    </lineage>
</organism>
<evidence type="ECO:0000256" key="2">
    <source>
        <dbReference type="SAM" id="SignalP"/>
    </source>
</evidence>
<evidence type="ECO:0000313" key="3">
    <source>
        <dbReference type="EMBL" id="CAD7224729.1"/>
    </source>
</evidence>
<feature type="chain" id="PRO_5043949700" evidence="2">
    <location>
        <begin position="26"/>
        <end position="375"/>
    </location>
</feature>
<protein>
    <submittedName>
        <fullName evidence="3">Uncharacterized protein</fullName>
    </submittedName>
</protein>
<feature type="compositionally biased region" description="Basic and acidic residues" evidence="1">
    <location>
        <begin position="33"/>
        <end position="47"/>
    </location>
</feature>
<name>A0A7R8W4H0_9CRUS</name>
<dbReference type="AlphaFoldDB" id="A0A7R8W4H0"/>
<feature type="region of interest" description="Disordered" evidence="1">
    <location>
        <begin position="25"/>
        <end position="48"/>
    </location>
</feature>
<keyword evidence="2" id="KW-0732">Signal</keyword>
<evidence type="ECO:0000256" key="1">
    <source>
        <dbReference type="SAM" id="MobiDB-lite"/>
    </source>
</evidence>